<evidence type="ECO:0000259" key="1">
    <source>
        <dbReference type="Pfam" id="PF00270"/>
    </source>
</evidence>
<dbReference type="Gene3D" id="3.40.50.300">
    <property type="entry name" value="P-loop containing nucleotide triphosphate hydrolases"/>
    <property type="match status" value="1"/>
</dbReference>
<dbReference type="InterPro" id="IPR011545">
    <property type="entry name" value="DEAD/DEAH_box_helicase_dom"/>
</dbReference>
<keyword evidence="2" id="KW-0547">Nucleotide-binding</keyword>
<sequence length="158" mass="17537">MQTAKCLQMGIFQGEDRDRCYGIPVYFLGTENRQNGMKSSTNEETEVTRQLGYAIVEDLKQQENVNHSFSSESSVLETSIGKNSAVSNEDEVESRASPEPDLILRGYQMEVAKPGLNGEKIIICLPTGSGKTKVAVYSTKDHLDKSSIRAWKICSTCY</sequence>
<protein>
    <submittedName>
        <fullName evidence="2">Interferon-induced helicase C domain-containing protein 1</fullName>
    </submittedName>
</protein>
<dbReference type="InterPro" id="IPR027417">
    <property type="entry name" value="P-loop_NTPase"/>
</dbReference>
<dbReference type="EMBL" id="BAAFJT010000006">
    <property type="protein sequence ID" value="GAB0191526.1"/>
    <property type="molecule type" value="Genomic_DNA"/>
</dbReference>
<reference evidence="2 3" key="1">
    <citation type="submission" date="2024-06" db="EMBL/GenBank/DDBJ databases">
        <title>The draft genome of Grus japonensis, version 3.</title>
        <authorList>
            <person name="Nabeshima K."/>
            <person name="Suzuki S."/>
            <person name="Onuma M."/>
        </authorList>
    </citation>
    <scope>NUCLEOTIDE SEQUENCE [LARGE SCALE GENOMIC DNA]</scope>
    <source>
        <strain evidence="2 3">451A</strain>
    </source>
</reference>
<dbReference type="AlphaFoldDB" id="A0ABC9X261"/>
<dbReference type="PANTHER" id="PTHR14074:SF14">
    <property type="entry name" value="INTERFERON-INDUCED HELICASE C DOMAIN-CONTAINING PROTEIN 1"/>
    <property type="match status" value="1"/>
</dbReference>
<keyword evidence="2" id="KW-0378">Hydrolase</keyword>
<keyword evidence="3" id="KW-1185">Reference proteome</keyword>
<evidence type="ECO:0000313" key="3">
    <source>
        <dbReference type="Proteomes" id="UP001623348"/>
    </source>
</evidence>
<dbReference type="GO" id="GO:0004386">
    <property type="term" value="F:helicase activity"/>
    <property type="evidence" value="ECO:0007669"/>
    <property type="project" value="UniProtKB-KW"/>
</dbReference>
<evidence type="ECO:0000313" key="2">
    <source>
        <dbReference type="EMBL" id="GAB0191526.1"/>
    </source>
</evidence>
<keyword evidence="2" id="KW-0067">ATP-binding</keyword>
<accession>A0ABC9X261</accession>
<dbReference type="SUPFAM" id="SSF52540">
    <property type="entry name" value="P-loop containing nucleoside triphosphate hydrolases"/>
    <property type="match status" value="1"/>
</dbReference>
<dbReference type="PANTHER" id="PTHR14074">
    <property type="entry name" value="HELICASE WITH DEATH DOMAIN-RELATED"/>
    <property type="match status" value="1"/>
</dbReference>
<proteinExistence type="predicted"/>
<dbReference type="InterPro" id="IPR051363">
    <property type="entry name" value="RLR_Helicase"/>
</dbReference>
<name>A0ABC9X261_GRUJA</name>
<gene>
    <name evidence="2" type="ORF">GRJ2_001617900</name>
</gene>
<dbReference type="Pfam" id="PF00270">
    <property type="entry name" value="DEAD"/>
    <property type="match status" value="1"/>
</dbReference>
<dbReference type="Proteomes" id="UP001623348">
    <property type="component" value="Unassembled WGS sequence"/>
</dbReference>
<keyword evidence="2" id="KW-0347">Helicase</keyword>
<organism evidence="2 3">
    <name type="scientific">Grus japonensis</name>
    <name type="common">Japanese crane</name>
    <name type="synonym">Red-crowned crane</name>
    <dbReference type="NCBI Taxonomy" id="30415"/>
    <lineage>
        <taxon>Eukaryota</taxon>
        <taxon>Metazoa</taxon>
        <taxon>Chordata</taxon>
        <taxon>Craniata</taxon>
        <taxon>Vertebrata</taxon>
        <taxon>Euteleostomi</taxon>
        <taxon>Archelosauria</taxon>
        <taxon>Archosauria</taxon>
        <taxon>Dinosauria</taxon>
        <taxon>Saurischia</taxon>
        <taxon>Theropoda</taxon>
        <taxon>Coelurosauria</taxon>
        <taxon>Aves</taxon>
        <taxon>Neognathae</taxon>
        <taxon>Neoaves</taxon>
        <taxon>Gruiformes</taxon>
        <taxon>Gruidae</taxon>
        <taxon>Grus</taxon>
    </lineage>
</organism>
<comment type="caution">
    <text evidence="2">The sequence shown here is derived from an EMBL/GenBank/DDBJ whole genome shotgun (WGS) entry which is preliminary data.</text>
</comment>
<feature type="domain" description="DEAD/DEAH-box helicase" evidence="1">
    <location>
        <begin position="107"/>
        <end position="146"/>
    </location>
</feature>